<dbReference type="WBParaSite" id="OFLC_0001233801-mRNA-1">
    <property type="protein sequence ID" value="OFLC_0001233801-mRNA-1"/>
    <property type="gene ID" value="OFLC_0001233801"/>
</dbReference>
<keyword evidence="2" id="KW-1185">Reference proteome</keyword>
<proteinExistence type="predicted"/>
<dbReference type="AlphaFoldDB" id="A0A183HXX5"/>
<dbReference type="Proteomes" id="UP000267606">
    <property type="component" value="Unassembled WGS sequence"/>
</dbReference>
<evidence type="ECO:0000313" key="1">
    <source>
        <dbReference type="EMBL" id="VDO84045.1"/>
    </source>
</evidence>
<name>A0A183HXX5_9BILA</name>
<organism evidence="3">
    <name type="scientific">Onchocerca flexuosa</name>
    <dbReference type="NCBI Taxonomy" id="387005"/>
    <lineage>
        <taxon>Eukaryota</taxon>
        <taxon>Metazoa</taxon>
        <taxon>Ecdysozoa</taxon>
        <taxon>Nematoda</taxon>
        <taxon>Chromadorea</taxon>
        <taxon>Rhabditida</taxon>
        <taxon>Spirurina</taxon>
        <taxon>Spiruromorpha</taxon>
        <taxon>Filarioidea</taxon>
        <taxon>Onchocercidae</taxon>
        <taxon>Onchocerca</taxon>
    </lineage>
</organism>
<evidence type="ECO:0000313" key="3">
    <source>
        <dbReference type="WBParaSite" id="OFLC_0001233801-mRNA-1"/>
    </source>
</evidence>
<dbReference type="EMBL" id="UZAJ01019055">
    <property type="protein sequence ID" value="VDO84045.1"/>
    <property type="molecule type" value="Genomic_DNA"/>
</dbReference>
<reference evidence="1 2" key="2">
    <citation type="submission" date="2018-11" db="EMBL/GenBank/DDBJ databases">
        <authorList>
            <consortium name="Pathogen Informatics"/>
        </authorList>
    </citation>
    <scope>NUCLEOTIDE SEQUENCE [LARGE SCALE GENOMIC DNA]</scope>
</reference>
<sequence>MFTQSEINERKMLIAVCFRDQSGCLANATLRMDGQSRREGNGRSSLSWIQDSLPLDGRVYARRQVPILLE</sequence>
<evidence type="ECO:0000313" key="2">
    <source>
        <dbReference type="Proteomes" id="UP000267606"/>
    </source>
</evidence>
<protein>
    <submittedName>
        <fullName evidence="1 3">Uncharacterized protein</fullName>
    </submittedName>
</protein>
<reference evidence="3" key="1">
    <citation type="submission" date="2016-06" db="UniProtKB">
        <authorList>
            <consortium name="WormBaseParasite"/>
        </authorList>
    </citation>
    <scope>IDENTIFICATION</scope>
</reference>
<gene>
    <name evidence="1" type="ORF">OFLC_LOCUS12338</name>
</gene>
<accession>A0A183HXX5</accession>